<accession>A0A0C1YNL4</accession>
<sequence length="196" mass="20937">MSESTNPAIPSNAEQQAQLDLLHSVLGSTPTVPWHPYSPAASQYFDQLEQAVADELGDDLEIASQWSQVSALAAALWESADSSLLTTLAQKFGTRMPQALLAQLATQVQAVAHNGQSLMDQLVTATQAVLTDLAVDDLQVVARPMAMAMRSGKTESVDTIVQSVRAADWADLSEMEQAKLSLAIARYALAEIEAEG</sequence>
<reference evidence="1" key="1">
    <citation type="submission" date="2014-11" db="EMBL/GenBank/DDBJ databases">
        <authorList>
            <person name="Malar M.C."/>
            <person name="Sen D."/>
            <person name="Tripathy S."/>
        </authorList>
    </citation>
    <scope>NUCLEOTIDE SEQUENCE</scope>
    <source>
        <strain evidence="1">BDU141951</strain>
    </source>
</reference>
<protein>
    <submittedName>
        <fullName evidence="1">Uncharacterized protein</fullName>
    </submittedName>
</protein>
<comment type="caution">
    <text evidence="1">The sequence shown here is derived from an EMBL/GenBank/DDBJ whole genome shotgun (WGS) entry which is preliminary data.</text>
</comment>
<gene>
    <name evidence="1" type="ORF">QQ91_000675</name>
</gene>
<dbReference type="EMBL" id="JTHE02000002">
    <property type="protein sequence ID" value="NEV65629.1"/>
    <property type="molecule type" value="Genomic_DNA"/>
</dbReference>
<name>A0A0C1YNL4_9CYAN</name>
<organism evidence="1">
    <name type="scientific">Lyngbya confervoides BDU141951</name>
    <dbReference type="NCBI Taxonomy" id="1574623"/>
    <lineage>
        <taxon>Bacteria</taxon>
        <taxon>Bacillati</taxon>
        <taxon>Cyanobacteriota</taxon>
        <taxon>Cyanophyceae</taxon>
        <taxon>Oscillatoriophycideae</taxon>
        <taxon>Oscillatoriales</taxon>
        <taxon>Microcoleaceae</taxon>
        <taxon>Lyngbya</taxon>
    </lineage>
</organism>
<proteinExistence type="predicted"/>
<reference evidence="1" key="2">
    <citation type="journal article" date="2015" name="Genome Announc.">
        <title>Draft Genome Sequence of Filamentous Marine Cyanobacterium Lyngbya confervoides Strain BDU141951.</title>
        <authorList>
            <person name="Chandrababunaidu M.M."/>
            <person name="Sen D."/>
            <person name="Tripathy S."/>
        </authorList>
    </citation>
    <scope>NUCLEOTIDE SEQUENCE</scope>
    <source>
        <strain evidence="1">BDU141951</strain>
    </source>
</reference>
<evidence type="ECO:0000313" key="1">
    <source>
        <dbReference type="EMBL" id="NEV65629.1"/>
    </source>
</evidence>
<dbReference type="AlphaFoldDB" id="A0A0C1YNL4"/>
<reference evidence="1" key="3">
    <citation type="submission" date="2020-02" db="EMBL/GenBank/DDBJ databases">
        <authorList>
            <person name="Sarangi A.N."/>
            <person name="Ghosh S."/>
            <person name="Mukherjee M."/>
            <person name="Tripathy S."/>
        </authorList>
    </citation>
    <scope>NUCLEOTIDE SEQUENCE</scope>
    <source>
        <strain evidence="1">BDU141951</strain>
    </source>
</reference>